<evidence type="ECO:0000256" key="1">
    <source>
        <dbReference type="SAM" id="Phobius"/>
    </source>
</evidence>
<feature type="transmembrane region" description="Helical" evidence="1">
    <location>
        <begin position="151"/>
        <end position="174"/>
    </location>
</feature>
<evidence type="ECO:0000313" key="2">
    <source>
        <dbReference type="EMBL" id="ELR23640.1"/>
    </source>
</evidence>
<gene>
    <name evidence="2" type="ORF">ACA1_072730</name>
</gene>
<proteinExistence type="predicted"/>
<dbReference type="Proteomes" id="UP000011083">
    <property type="component" value="Unassembled WGS sequence"/>
</dbReference>
<sequence>MVKRQSQHSRSTTAAIAATALLSTLCFVVAFSSRRAGDENTGFLIQRSTGSVRQLTGFQESAADDGRTFLQAMPRRTWGAQDVSDEFCSWDEPSRSCNWTDYAQSVSLVAFPSFIVGVVFTLVLGILFCARCCCVGKRCCLLPWSGYSFEPLLINAGLVIFGICILGLIGLGVLGNVWSHEGINNTSDSASNFSATVINVTTDAAALLMEIEPEYAQQANDAIAMANDVQDNLDTVLDILDKVELARFVFFLVIYAGLLLVMLCTFVFVWFFRNFLFCINFWYSWLVFIFIFLILTLCVALGTAVSDVCDVYDDSQDGNNSSVFTEFIGSGWGDCSALEEIINPLFDEYNQTVIEGCEYYANLCNNTATGVTNCTACDTTSDKALLTAYTLVDEVFYCGTSLEQYCPNNDVTQTLEQCSTYCLNPDYRNTSAEVVQYAELMTELDAMIARVKPYAGCQLITRFVEATNEPLCVEYLSGDFLLVVSAIGVCVLWLFYQLLLLLAFERASLRFDSEGDDDLYPLS</sequence>
<evidence type="ECO:0008006" key="4">
    <source>
        <dbReference type="Google" id="ProtNLM"/>
    </source>
</evidence>
<keyword evidence="1" id="KW-0812">Transmembrane</keyword>
<dbReference type="VEuPathDB" id="AmoebaDB:ACA1_072730"/>
<protein>
    <recommendedName>
        <fullName evidence="4">Transmembrane protein</fullName>
    </recommendedName>
</protein>
<name>L8HER2_ACACF</name>
<dbReference type="GeneID" id="14924622"/>
<organism evidence="2 3">
    <name type="scientific">Acanthamoeba castellanii (strain ATCC 30010 / Neff)</name>
    <dbReference type="NCBI Taxonomy" id="1257118"/>
    <lineage>
        <taxon>Eukaryota</taxon>
        <taxon>Amoebozoa</taxon>
        <taxon>Discosea</taxon>
        <taxon>Longamoebia</taxon>
        <taxon>Centramoebida</taxon>
        <taxon>Acanthamoebidae</taxon>
        <taxon>Acanthamoeba</taxon>
    </lineage>
</organism>
<keyword evidence="1" id="KW-1133">Transmembrane helix</keyword>
<reference evidence="2 3" key="1">
    <citation type="journal article" date="2013" name="Genome Biol.">
        <title>Genome of Acanthamoeba castellanii highlights extensive lateral gene transfer and early evolution of tyrosine kinase signaling.</title>
        <authorList>
            <person name="Clarke M."/>
            <person name="Lohan A.J."/>
            <person name="Liu B."/>
            <person name="Lagkouvardos I."/>
            <person name="Roy S."/>
            <person name="Zafar N."/>
            <person name="Bertelli C."/>
            <person name="Schilde C."/>
            <person name="Kianianmomeni A."/>
            <person name="Burglin T.R."/>
            <person name="Frech C."/>
            <person name="Turcotte B."/>
            <person name="Kopec K.O."/>
            <person name="Synnott J.M."/>
            <person name="Choo C."/>
            <person name="Paponov I."/>
            <person name="Finkler A."/>
            <person name="Soon Heng Tan C."/>
            <person name="Hutchins A.P."/>
            <person name="Weinmeier T."/>
            <person name="Rattei T."/>
            <person name="Chu J.S."/>
            <person name="Gimenez G."/>
            <person name="Irimia M."/>
            <person name="Rigden D.J."/>
            <person name="Fitzpatrick D.A."/>
            <person name="Lorenzo-Morales J."/>
            <person name="Bateman A."/>
            <person name="Chiu C.H."/>
            <person name="Tang P."/>
            <person name="Hegemann P."/>
            <person name="Fromm H."/>
            <person name="Raoult D."/>
            <person name="Greub G."/>
            <person name="Miranda-Saavedra D."/>
            <person name="Chen N."/>
            <person name="Nash P."/>
            <person name="Ginger M.L."/>
            <person name="Horn M."/>
            <person name="Schaap P."/>
            <person name="Caler L."/>
            <person name="Loftus B."/>
        </authorList>
    </citation>
    <scope>NUCLEOTIDE SEQUENCE [LARGE SCALE GENOMIC DNA]</scope>
    <source>
        <strain evidence="2 3">Neff</strain>
    </source>
</reference>
<dbReference type="AlphaFoldDB" id="L8HER2"/>
<dbReference type="EMBL" id="KB007857">
    <property type="protein sequence ID" value="ELR23640.1"/>
    <property type="molecule type" value="Genomic_DNA"/>
</dbReference>
<feature type="transmembrane region" description="Helical" evidence="1">
    <location>
        <begin position="12"/>
        <end position="31"/>
    </location>
</feature>
<dbReference type="KEGG" id="acan:ACA1_072730"/>
<dbReference type="OMA" id="WSHEGIN"/>
<keyword evidence="3" id="KW-1185">Reference proteome</keyword>
<feature type="transmembrane region" description="Helical" evidence="1">
    <location>
        <begin position="248"/>
        <end position="271"/>
    </location>
</feature>
<keyword evidence="1" id="KW-0472">Membrane</keyword>
<accession>L8HER2</accession>
<feature type="transmembrane region" description="Helical" evidence="1">
    <location>
        <begin position="283"/>
        <end position="305"/>
    </location>
</feature>
<feature type="transmembrane region" description="Helical" evidence="1">
    <location>
        <begin position="108"/>
        <end position="130"/>
    </location>
</feature>
<dbReference type="RefSeq" id="XP_004353168.1">
    <property type="nucleotide sequence ID" value="XM_004353116.1"/>
</dbReference>
<feature type="transmembrane region" description="Helical" evidence="1">
    <location>
        <begin position="480"/>
        <end position="504"/>
    </location>
</feature>
<evidence type="ECO:0000313" key="3">
    <source>
        <dbReference type="Proteomes" id="UP000011083"/>
    </source>
</evidence>